<reference evidence="3" key="1">
    <citation type="journal article" date="2015" name="Nature">
        <title>Complex archaea that bridge the gap between prokaryotes and eukaryotes.</title>
        <authorList>
            <person name="Spang A."/>
            <person name="Saw J.H."/>
            <person name="Jorgensen S.L."/>
            <person name="Zaremba-Niedzwiedzka K."/>
            <person name="Martijn J."/>
            <person name="Lind A.E."/>
            <person name="van Eijk R."/>
            <person name="Schleper C."/>
            <person name="Guy L."/>
            <person name="Ettema T.J."/>
        </authorList>
    </citation>
    <scope>NUCLEOTIDE SEQUENCE</scope>
</reference>
<feature type="transmembrane region" description="Helical" evidence="1">
    <location>
        <begin position="51"/>
        <end position="76"/>
    </location>
</feature>
<feature type="transmembrane region" description="Helical" evidence="1">
    <location>
        <begin position="20"/>
        <end position="39"/>
    </location>
</feature>
<accession>A0A0F9B4S2</accession>
<comment type="caution">
    <text evidence="3">The sequence shown here is derived from an EMBL/GenBank/DDBJ whole genome shotgun (WGS) entry which is preliminary data.</text>
</comment>
<dbReference type="Gene3D" id="1.10.287.70">
    <property type="match status" value="1"/>
</dbReference>
<dbReference type="Pfam" id="PF07885">
    <property type="entry name" value="Ion_trans_2"/>
    <property type="match status" value="1"/>
</dbReference>
<dbReference type="EMBL" id="LAZR01039493">
    <property type="protein sequence ID" value="KKL16869.1"/>
    <property type="molecule type" value="Genomic_DNA"/>
</dbReference>
<keyword evidence="1" id="KW-1133">Transmembrane helix</keyword>
<dbReference type="AlphaFoldDB" id="A0A0F9B4S2"/>
<name>A0A0F9B4S2_9ZZZZ</name>
<organism evidence="3">
    <name type="scientific">marine sediment metagenome</name>
    <dbReference type="NCBI Taxonomy" id="412755"/>
    <lineage>
        <taxon>unclassified sequences</taxon>
        <taxon>metagenomes</taxon>
        <taxon>ecological metagenomes</taxon>
    </lineage>
</organism>
<protein>
    <recommendedName>
        <fullName evidence="2">Potassium channel domain-containing protein</fullName>
    </recommendedName>
</protein>
<dbReference type="SUPFAM" id="SSF81324">
    <property type="entry name" value="Voltage-gated potassium channels"/>
    <property type="match status" value="1"/>
</dbReference>
<evidence type="ECO:0000256" key="1">
    <source>
        <dbReference type="SAM" id="Phobius"/>
    </source>
</evidence>
<sequence>IKEAKKPLDKISKFQYDARASVFSATLYFSVVNMTTLGFGDITPQTWFARIAANIQVLTGLILFYFGLSMVIGNWWPDAGKEKS</sequence>
<proteinExistence type="predicted"/>
<keyword evidence="1" id="KW-0812">Transmembrane</keyword>
<dbReference type="InterPro" id="IPR013099">
    <property type="entry name" value="K_chnl_dom"/>
</dbReference>
<evidence type="ECO:0000313" key="3">
    <source>
        <dbReference type="EMBL" id="KKL16869.1"/>
    </source>
</evidence>
<gene>
    <name evidence="3" type="ORF">LCGC14_2491240</name>
</gene>
<keyword evidence="1" id="KW-0472">Membrane</keyword>
<feature type="domain" description="Potassium channel" evidence="2">
    <location>
        <begin position="22"/>
        <end position="71"/>
    </location>
</feature>
<evidence type="ECO:0000259" key="2">
    <source>
        <dbReference type="Pfam" id="PF07885"/>
    </source>
</evidence>
<feature type="non-terminal residue" evidence="3">
    <location>
        <position position="1"/>
    </location>
</feature>